<dbReference type="GO" id="GO:0044780">
    <property type="term" value="P:bacterial-type flagellum assembly"/>
    <property type="evidence" value="ECO:0007669"/>
    <property type="project" value="InterPro"/>
</dbReference>
<keyword evidence="3" id="KW-0282">Flagellum</keyword>
<gene>
    <name evidence="3" type="primary">flgA</name>
    <name evidence="3" type="ORF">F7Q91_22530</name>
</gene>
<accession>A0A7V7NPY4</accession>
<feature type="domain" description="Flagella basal body P-ring formation protein FlgA SAF" evidence="2">
    <location>
        <begin position="99"/>
        <end position="218"/>
    </location>
</feature>
<keyword evidence="3" id="KW-0966">Cell projection</keyword>
<dbReference type="InterPro" id="IPR017585">
    <property type="entry name" value="SAF_FlgA"/>
</dbReference>
<dbReference type="PANTHER" id="PTHR36307:SF1">
    <property type="entry name" value="FLAGELLA BASAL BODY P-RING FORMATION PROTEIN FLGA"/>
    <property type="match status" value="1"/>
</dbReference>
<protein>
    <recommendedName>
        <fullName evidence="1">Flagella basal body P-ring formation protein FlgA</fullName>
    </recommendedName>
</protein>
<sequence length="221" mass="24934">MSIIFFILIFSSITYADHKPLSPKEYLEIHLNKVGFTQVLISPLGEGKIDHNNYTFHEVVCRFKISRCAVNYRLINKGGVLNEKSKSIWYRVESQSQGWKAKNNLSKGKKINHTDIEWGMRNGFTCTSNAPLKKKELINRVVISNIKSGAPLCLSDLEKERDVNKNDVVQLISRSVGFDLFLSAKALESGNVGDIVKVRVKRSAKILQAVVVEKDQVELAK</sequence>
<evidence type="ECO:0000259" key="2">
    <source>
        <dbReference type="Pfam" id="PF13144"/>
    </source>
</evidence>
<evidence type="ECO:0000313" key="4">
    <source>
        <dbReference type="Proteomes" id="UP000423756"/>
    </source>
</evidence>
<dbReference type="Pfam" id="PF13144">
    <property type="entry name" value="ChapFlgA"/>
    <property type="match status" value="1"/>
</dbReference>
<dbReference type="EMBL" id="VZPX01000069">
    <property type="protein sequence ID" value="KAB0470273.1"/>
    <property type="molecule type" value="Genomic_DNA"/>
</dbReference>
<keyword evidence="3" id="KW-0969">Cilium</keyword>
<organism evidence="3 4">
    <name type="scientific">Vibrio chagasii</name>
    <dbReference type="NCBI Taxonomy" id="170679"/>
    <lineage>
        <taxon>Bacteria</taxon>
        <taxon>Pseudomonadati</taxon>
        <taxon>Pseudomonadota</taxon>
        <taxon>Gammaproteobacteria</taxon>
        <taxon>Vibrionales</taxon>
        <taxon>Vibrionaceae</taxon>
        <taxon>Vibrio</taxon>
    </lineage>
</organism>
<comment type="caution">
    <text evidence="3">The sequence shown here is derived from an EMBL/GenBank/DDBJ whole genome shotgun (WGS) entry which is preliminary data.</text>
</comment>
<comment type="function">
    <text evidence="1">Involved in the assembly process of the P-ring formation. It may associate with FlgF on the rod constituting a structure essential for the P-ring assembly or may act as a modulator protein for the P-ring assembly.</text>
</comment>
<dbReference type="InterPro" id="IPR039246">
    <property type="entry name" value="Flagellar_FlgA"/>
</dbReference>
<reference evidence="3 4" key="1">
    <citation type="submission" date="2019-09" db="EMBL/GenBank/DDBJ databases">
        <title>Draft genome sequences of 48 bacterial type strains from the CCUG.</title>
        <authorList>
            <person name="Tunovic T."/>
            <person name="Pineiro-Iglesias B."/>
            <person name="Unosson C."/>
            <person name="Inganas E."/>
            <person name="Ohlen M."/>
            <person name="Cardew S."/>
            <person name="Jensie-Markopoulos S."/>
            <person name="Salva-Serra F."/>
            <person name="Jaen-Luchoro D."/>
            <person name="Karlsson R."/>
            <person name="Svensson-Stadler L."/>
            <person name="Chun J."/>
            <person name="Moore E."/>
        </authorList>
    </citation>
    <scope>NUCLEOTIDE SEQUENCE [LARGE SCALE GENOMIC DNA]</scope>
    <source>
        <strain evidence="3 4">CCUG 48643</strain>
    </source>
</reference>
<dbReference type="PANTHER" id="PTHR36307">
    <property type="entry name" value="FLAGELLA BASAL BODY P-RING FORMATION PROTEIN FLGA"/>
    <property type="match status" value="1"/>
</dbReference>
<dbReference type="GO" id="GO:0042597">
    <property type="term" value="C:periplasmic space"/>
    <property type="evidence" value="ECO:0007669"/>
    <property type="project" value="UniProtKB-SubCell"/>
</dbReference>
<dbReference type="NCBIfam" id="TIGR03170">
    <property type="entry name" value="flgA_cterm"/>
    <property type="match status" value="1"/>
</dbReference>
<evidence type="ECO:0000256" key="1">
    <source>
        <dbReference type="RuleBase" id="RU362063"/>
    </source>
</evidence>
<dbReference type="Gene3D" id="2.30.30.760">
    <property type="match status" value="1"/>
</dbReference>
<keyword evidence="1" id="KW-0574">Periplasm</keyword>
<dbReference type="Proteomes" id="UP000423756">
    <property type="component" value="Unassembled WGS sequence"/>
</dbReference>
<dbReference type="AlphaFoldDB" id="A0A7V7NPY4"/>
<proteinExistence type="inferred from homology"/>
<keyword evidence="1" id="KW-1005">Bacterial flagellum biogenesis</keyword>
<dbReference type="CDD" id="cd11614">
    <property type="entry name" value="SAF_CpaB_FlgA_like"/>
    <property type="match status" value="1"/>
</dbReference>
<name>A0A7V7NPY4_9VIBR</name>
<comment type="similarity">
    <text evidence="1">Belongs to the FlgA family.</text>
</comment>
<comment type="subcellular location">
    <subcellularLocation>
        <location evidence="1">Periplasm</location>
    </subcellularLocation>
</comment>
<evidence type="ECO:0000313" key="3">
    <source>
        <dbReference type="EMBL" id="KAB0470273.1"/>
    </source>
</evidence>